<feature type="compositionally biased region" description="Basic residues" evidence="1">
    <location>
        <begin position="712"/>
        <end position="722"/>
    </location>
</feature>
<accession>A0A9P4H910</accession>
<feature type="region of interest" description="Disordered" evidence="1">
    <location>
        <begin position="92"/>
        <end position="153"/>
    </location>
</feature>
<dbReference type="GO" id="GO:0042393">
    <property type="term" value="F:histone binding"/>
    <property type="evidence" value="ECO:0007669"/>
    <property type="project" value="InterPro"/>
</dbReference>
<dbReference type="AlphaFoldDB" id="A0A9P4H910"/>
<dbReference type="Pfam" id="PF10384">
    <property type="entry name" value="Scm3"/>
    <property type="match status" value="1"/>
</dbReference>
<dbReference type="OrthoDB" id="2420608at2759"/>
<sequence length="734" mass="81025">MEPPAKRLRILQSVEVDETNPDYVHAKQKQQQKFKGRLESIFAKYESMHESMSDEIDMRENKVVVDRGHLRRLVRQANRKETILLDNLGLAAGKELEEDQPESEPEEGDSEDELAPTQPVKSSSGRTKRKRSEEVTNTTGAHSSPCASKRHTSQLSDVLAAPVLPSALQAVPNTPSAAANLLQLVQFPQTPAGQQAQTSFYATLAQTINQAVQQAVAPLFSGVLSRPPNVHSPFAQPLGLPATPVVSNDNIAPATDPKWFFPPLSAESKSIEVAPSSPLLPTKQQRKPEVEVAEVAGQVYGEEELQSPVALDEEEEPNSTTISIAALRQPDEQTESSPKNHNRRTSPRAEVQYKRRRTGRTGPKYNFTEEDDIYISRQRVLHKRPWQEIKDSKEKWSKWSMSIFHHRWSTQLNGRDLHLKSLQTMETVQGDRQSTAGSEADLPSNHLPTPSSLGRDDGPEPVAHLRPKFGNDLPTSSTHFDEAELELLSLAGAASDEEQLLNAADVDEPFFPDADEMILPSVEVTGFVNEDTLQQGLLDDPPAREATPIVETAVSTKIKIESAWSSPISKRKTAPKPITYQAVSDSEVEDDDVELPGLNSSPKTGNLQRHLAEPRSAHDELRLQSGSLDLVGDDELQASASATPPIKREFSTPPPTSFVFSTPTPQSRSRAEVPSSGVKSASGLSRKAYLKQVKQSWTKRSTPRQKGLAQRKSFHTLPRKRAWLSDASEDELGL</sequence>
<evidence type="ECO:0008006" key="4">
    <source>
        <dbReference type="Google" id="ProtNLM"/>
    </source>
</evidence>
<dbReference type="EMBL" id="ML978194">
    <property type="protein sequence ID" value="KAF2030010.1"/>
    <property type="molecule type" value="Genomic_DNA"/>
</dbReference>
<dbReference type="GO" id="GO:0005634">
    <property type="term" value="C:nucleus"/>
    <property type="evidence" value="ECO:0007669"/>
    <property type="project" value="InterPro"/>
</dbReference>
<feature type="compositionally biased region" description="Basic and acidic residues" evidence="1">
    <location>
        <begin position="610"/>
        <end position="619"/>
    </location>
</feature>
<dbReference type="Proteomes" id="UP000799777">
    <property type="component" value="Unassembled WGS sequence"/>
</dbReference>
<name>A0A9P4H910_9PLEO</name>
<feature type="compositionally biased region" description="Acidic residues" evidence="1">
    <location>
        <begin position="96"/>
        <end position="114"/>
    </location>
</feature>
<feature type="region of interest" description="Disordered" evidence="1">
    <location>
        <begin position="583"/>
        <end position="619"/>
    </location>
</feature>
<feature type="region of interest" description="Disordered" evidence="1">
    <location>
        <begin position="639"/>
        <end position="734"/>
    </location>
</feature>
<dbReference type="GO" id="GO:0046982">
    <property type="term" value="F:protein heterodimerization activity"/>
    <property type="evidence" value="ECO:0007669"/>
    <property type="project" value="InterPro"/>
</dbReference>
<evidence type="ECO:0000313" key="3">
    <source>
        <dbReference type="Proteomes" id="UP000799777"/>
    </source>
</evidence>
<protein>
    <recommendedName>
        <fullName evidence="4">Scm3 multi-domain protein</fullName>
    </recommendedName>
</protein>
<feature type="compositionally biased region" description="Acidic residues" evidence="1">
    <location>
        <begin position="301"/>
        <end position="317"/>
    </location>
</feature>
<organism evidence="2 3">
    <name type="scientific">Setomelanomma holmii</name>
    <dbReference type="NCBI Taxonomy" id="210430"/>
    <lineage>
        <taxon>Eukaryota</taxon>
        <taxon>Fungi</taxon>
        <taxon>Dikarya</taxon>
        <taxon>Ascomycota</taxon>
        <taxon>Pezizomycotina</taxon>
        <taxon>Dothideomycetes</taxon>
        <taxon>Pleosporomycetidae</taxon>
        <taxon>Pleosporales</taxon>
        <taxon>Pleosporineae</taxon>
        <taxon>Phaeosphaeriaceae</taxon>
        <taxon>Setomelanomma</taxon>
    </lineage>
</organism>
<dbReference type="Gene3D" id="1.10.20.10">
    <property type="entry name" value="Histone, subunit A"/>
    <property type="match status" value="1"/>
</dbReference>
<feature type="compositionally biased region" description="Polar residues" evidence="1">
    <location>
        <begin position="135"/>
        <end position="146"/>
    </location>
</feature>
<feature type="region of interest" description="Disordered" evidence="1">
    <location>
        <begin position="426"/>
        <end position="462"/>
    </location>
</feature>
<feature type="compositionally biased region" description="Polar residues" evidence="1">
    <location>
        <begin position="598"/>
        <end position="607"/>
    </location>
</feature>
<feature type="region of interest" description="Disordered" evidence="1">
    <location>
        <begin position="299"/>
        <end position="365"/>
    </location>
</feature>
<reference evidence="2" key="1">
    <citation type="journal article" date="2020" name="Stud. Mycol.">
        <title>101 Dothideomycetes genomes: a test case for predicting lifestyles and emergence of pathogens.</title>
        <authorList>
            <person name="Haridas S."/>
            <person name="Albert R."/>
            <person name="Binder M."/>
            <person name="Bloem J."/>
            <person name="Labutti K."/>
            <person name="Salamov A."/>
            <person name="Andreopoulos B."/>
            <person name="Baker S."/>
            <person name="Barry K."/>
            <person name="Bills G."/>
            <person name="Bluhm B."/>
            <person name="Cannon C."/>
            <person name="Castanera R."/>
            <person name="Culley D."/>
            <person name="Daum C."/>
            <person name="Ezra D."/>
            <person name="Gonzalez J."/>
            <person name="Henrissat B."/>
            <person name="Kuo A."/>
            <person name="Liang C."/>
            <person name="Lipzen A."/>
            <person name="Lutzoni F."/>
            <person name="Magnuson J."/>
            <person name="Mondo S."/>
            <person name="Nolan M."/>
            <person name="Ohm R."/>
            <person name="Pangilinan J."/>
            <person name="Park H.-J."/>
            <person name="Ramirez L."/>
            <person name="Alfaro M."/>
            <person name="Sun H."/>
            <person name="Tritt A."/>
            <person name="Yoshinaga Y."/>
            <person name="Zwiers L.-H."/>
            <person name="Turgeon B."/>
            <person name="Goodwin S."/>
            <person name="Spatafora J."/>
            <person name="Crous P."/>
            <person name="Grigoriev I."/>
        </authorList>
    </citation>
    <scope>NUCLEOTIDE SEQUENCE</scope>
    <source>
        <strain evidence="2">CBS 110217</strain>
    </source>
</reference>
<feature type="compositionally biased region" description="Polar residues" evidence="1">
    <location>
        <begin position="426"/>
        <end position="437"/>
    </location>
</feature>
<gene>
    <name evidence="2" type="ORF">EK21DRAFT_66439</name>
</gene>
<evidence type="ECO:0000256" key="1">
    <source>
        <dbReference type="SAM" id="MobiDB-lite"/>
    </source>
</evidence>
<evidence type="ECO:0000313" key="2">
    <source>
        <dbReference type="EMBL" id="KAF2030010.1"/>
    </source>
</evidence>
<dbReference type="InterPro" id="IPR018465">
    <property type="entry name" value="Scm3/HJURP"/>
</dbReference>
<comment type="caution">
    <text evidence="2">The sequence shown here is derived from an EMBL/GenBank/DDBJ whole genome shotgun (WGS) entry which is preliminary data.</text>
</comment>
<proteinExistence type="predicted"/>
<dbReference type="InterPro" id="IPR009072">
    <property type="entry name" value="Histone-fold"/>
</dbReference>
<keyword evidence="3" id="KW-1185">Reference proteome</keyword>